<gene>
    <name evidence="14" type="ORF">A2847_02280</name>
</gene>
<feature type="region of interest" description="Disordered" evidence="12">
    <location>
        <begin position="101"/>
        <end position="120"/>
    </location>
</feature>
<evidence type="ECO:0000256" key="6">
    <source>
        <dbReference type="ARBA" id="ARBA00022840"/>
    </source>
</evidence>
<organism evidence="14 15">
    <name type="scientific">Candidatus Sungbacteria bacterium RIFCSPHIGHO2_01_FULL_50_25</name>
    <dbReference type="NCBI Taxonomy" id="1802265"/>
    <lineage>
        <taxon>Bacteria</taxon>
        <taxon>Candidatus Sungiibacteriota</taxon>
    </lineage>
</organism>
<evidence type="ECO:0000256" key="1">
    <source>
        <dbReference type="ARBA" id="ARBA00004370"/>
    </source>
</evidence>
<accession>A0A1G2KDH4</accession>
<keyword evidence="6" id="KW-0067">ATP-binding</keyword>
<evidence type="ECO:0000256" key="11">
    <source>
        <dbReference type="ARBA" id="ARBA00026013"/>
    </source>
</evidence>
<evidence type="ECO:0000256" key="3">
    <source>
        <dbReference type="ARBA" id="ARBA00022448"/>
    </source>
</evidence>
<comment type="caution">
    <text evidence="14">The sequence shown here is derived from an EMBL/GenBank/DDBJ whole genome shotgun (WGS) entry which is preliminary data.</text>
</comment>
<dbReference type="InterPro" id="IPR027417">
    <property type="entry name" value="P-loop_NTPase"/>
</dbReference>
<dbReference type="FunFam" id="3.40.50.300:FF:002432">
    <property type="entry name" value="ATP synthase subunit alpha, mitochondrial"/>
    <property type="match status" value="1"/>
</dbReference>
<evidence type="ECO:0000256" key="8">
    <source>
        <dbReference type="ARBA" id="ARBA00023136"/>
    </source>
</evidence>
<dbReference type="InterPro" id="IPR036121">
    <property type="entry name" value="ATPase_F1/V1/A1_a/bsu_N_sf"/>
</dbReference>
<evidence type="ECO:0000256" key="7">
    <source>
        <dbReference type="ARBA" id="ARBA00023065"/>
    </source>
</evidence>
<dbReference type="InterPro" id="IPR000194">
    <property type="entry name" value="ATPase_F1/V1/A1_a/bsu_nucl-bd"/>
</dbReference>
<evidence type="ECO:0000256" key="10">
    <source>
        <dbReference type="ARBA" id="ARBA00023310"/>
    </source>
</evidence>
<dbReference type="SUPFAM" id="SSF50615">
    <property type="entry name" value="N-terminal domain of alpha and beta subunits of F1 ATP synthase"/>
    <property type="match status" value="1"/>
</dbReference>
<keyword evidence="3" id="KW-0813">Transport</keyword>
<comment type="subunit">
    <text evidence="11">F-type ATPases have 2 components, CF(1) - the catalytic core - and CF(0) - the membrane proton channel. CF(1) has five subunits: alpha(3), beta(3), gamma(1), delta(1), epsilon(1). CF(0) has four main subunits: a(1), b(1), b'(1) and c(9-12).</text>
</comment>
<evidence type="ECO:0000259" key="13">
    <source>
        <dbReference type="Pfam" id="PF00006"/>
    </source>
</evidence>
<evidence type="ECO:0000256" key="12">
    <source>
        <dbReference type="SAM" id="MobiDB-lite"/>
    </source>
</evidence>
<reference evidence="14 15" key="1">
    <citation type="journal article" date="2016" name="Nat. Commun.">
        <title>Thousands of microbial genomes shed light on interconnected biogeochemical processes in an aquifer system.</title>
        <authorList>
            <person name="Anantharaman K."/>
            <person name="Brown C.T."/>
            <person name="Hug L.A."/>
            <person name="Sharon I."/>
            <person name="Castelle C.J."/>
            <person name="Probst A.J."/>
            <person name="Thomas B.C."/>
            <person name="Singh A."/>
            <person name="Wilkins M.J."/>
            <person name="Karaoz U."/>
            <person name="Brodie E.L."/>
            <person name="Williams K.H."/>
            <person name="Hubbard S.S."/>
            <person name="Banfield J.F."/>
        </authorList>
    </citation>
    <scope>NUCLEOTIDE SEQUENCE [LARGE SCALE GENOMIC DNA]</scope>
</reference>
<dbReference type="Pfam" id="PF00006">
    <property type="entry name" value="ATP-synt_ab"/>
    <property type="match status" value="1"/>
</dbReference>
<dbReference type="AlphaFoldDB" id="A0A1G2KDH4"/>
<evidence type="ECO:0000256" key="5">
    <source>
        <dbReference type="ARBA" id="ARBA00022781"/>
    </source>
</evidence>
<dbReference type="GO" id="GO:0045259">
    <property type="term" value="C:proton-transporting ATP synthase complex"/>
    <property type="evidence" value="ECO:0007669"/>
    <property type="project" value="UniProtKB-KW"/>
</dbReference>
<keyword evidence="5" id="KW-0375">Hydrogen ion transport</keyword>
<dbReference type="EMBL" id="MHQD01000012">
    <property type="protein sequence ID" value="OGZ96438.1"/>
    <property type="molecule type" value="Genomic_DNA"/>
</dbReference>
<feature type="domain" description="ATPase F1/V1/A1 complex alpha/beta subunit nucleotide-binding" evidence="13">
    <location>
        <begin position="136"/>
        <end position="350"/>
    </location>
</feature>
<dbReference type="Proteomes" id="UP000178574">
    <property type="component" value="Unassembled WGS sequence"/>
</dbReference>
<dbReference type="GO" id="GO:0046933">
    <property type="term" value="F:proton-transporting ATP synthase activity, rotational mechanism"/>
    <property type="evidence" value="ECO:0007669"/>
    <property type="project" value="InterPro"/>
</dbReference>
<evidence type="ECO:0000256" key="9">
    <source>
        <dbReference type="ARBA" id="ARBA00023196"/>
    </source>
</evidence>
<dbReference type="Gene3D" id="3.40.50.12240">
    <property type="match status" value="1"/>
</dbReference>
<keyword evidence="7" id="KW-0406">Ion transport</keyword>
<proteinExistence type="inferred from homology"/>
<name>A0A1G2KDH4_9BACT</name>
<comment type="subcellular location">
    <subcellularLocation>
        <location evidence="1">Membrane</location>
    </subcellularLocation>
</comment>
<dbReference type="InterPro" id="IPR005294">
    <property type="entry name" value="ATP_synth_F1_asu"/>
</dbReference>
<dbReference type="GO" id="GO:0005524">
    <property type="term" value="F:ATP binding"/>
    <property type="evidence" value="ECO:0007669"/>
    <property type="project" value="UniProtKB-KW"/>
</dbReference>
<keyword evidence="4" id="KW-0547">Nucleotide-binding</keyword>
<protein>
    <recommendedName>
        <fullName evidence="13">ATPase F1/V1/A1 complex alpha/beta subunit nucleotide-binding domain-containing protein</fullName>
    </recommendedName>
</protein>
<dbReference type="PANTHER" id="PTHR48082">
    <property type="entry name" value="ATP SYNTHASE SUBUNIT ALPHA, MITOCHONDRIAL"/>
    <property type="match status" value="1"/>
</dbReference>
<evidence type="ECO:0000256" key="4">
    <source>
        <dbReference type="ARBA" id="ARBA00022741"/>
    </source>
</evidence>
<keyword evidence="8" id="KW-0472">Membrane</keyword>
<sequence>MKGGVDYFLSSTGEIGFVEKVISSLVYAQGLPGARLDEVVIFDTGEAGRVISLHESYVELLSFSKSAVRVGSRVARTDTFLEFPLGDELLGATIDPLGRSIDPARPLPPMKETRPLDTTPSGIETRLRIARPARTGVTLVDRMIPIGKGQRELVLGDQKTGKSHFLLSAISTQIEEGGIGVYALIGKGKIDTKKVEEAFRERGITDRAVIVASHADDPASLIYLTPYAAMTVAEYFRDMGYDVLIVLDDLSTHAKMHRELSLLGKRFPGRNSYPGDMFFTHARLLERAGNFATAKGERAITCIPVIEAPQGDITGYIQTNLMSMTDGHLFFDHVLFSEGRRPAIDPFLSVTRVGRQTQSPLEHEIARELVSFLKNAERLHGFVSFGAELGEHIKRTLEKEVEIFHVLDQTEYNSIPASMQIFLFGVVWNDLFQGKSRQDIRQSIRNLIMQYGEKPDVKRQIDTIVESSESIKALSVLVRNFAPKYLGVK</sequence>
<dbReference type="GO" id="GO:0043531">
    <property type="term" value="F:ADP binding"/>
    <property type="evidence" value="ECO:0007669"/>
    <property type="project" value="TreeGrafter"/>
</dbReference>
<dbReference type="SUPFAM" id="SSF52540">
    <property type="entry name" value="P-loop containing nucleoside triphosphate hydrolases"/>
    <property type="match status" value="1"/>
</dbReference>
<keyword evidence="10" id="KW-0066">ATP synthesis</keyword>
<keyword evidence="9" id="KW-0139">CF(1)</keyword>
<dbReference type="PANTHER" id="PTHR48082:SF2">
    <property type="entry name" value="ATP SYNTHASE SUBUNIT ALPHA, MITOCHONDRIAL"/>
    <property type="match status" value="1"/>
</dbReference>
<evidence type="ECO:0000313" key="15">
    <source>
        <dbReference type="Proteomes" id="UP000178574"/>
    </source>
</evidence>
<evidence type="ECO:0000313" key="14">
    <source>
        <dbReference type="EMBL" id="OGZ96438.1"/>
    </source>
</evidence>
<comment type="similarity">
    <text evidence="2">Belongs to the ATPase alpha/beta chains family.</text>
</comment>
<evidence type="ECO:0000256" key="2">
    <source>
        <dbReference type="ARBA" id="ARBA00008936"/>
    </source>
</evidence>